<keyword evidence="1" id="KW-0812">Transmembrane</keyword>
<feature type="transmembrane region" description="Helical" evidence="1">
    <location>
        <begin position="12"/>
        <end position="32"/>
    </location>
</feature>
<accession>A0A5B9MNJ5</accession>
<dbReference type="AlphaFoldDB" id="A0A5B9MNJ5"/>
<keyword evidence="1" id="KW-0472">Membrane</keyword>
<reference evidence="2 3" key="1">
    <citation type="submission" date="2019-02" db="EMBL/GenBank/DDBJ databases">
        <title>Planctomycetal bacteria perform biofilm scaping via a novel small molecule.</title>
        <authorList>
            <person name="Jeske O."/>
            <person name="Boedeker C."/>
            <person name="Wiegand S."/>
            <person name="Breitling P."/>
            <person name="Kallscheuer N."/>
            <person name="Jogler M."/>
            <person name="Rohde M."/>
            <person name="Petersen J."/>
            <person name="Medema M.H."/>
            <person name="Surup F."/>
            <person name="Jogler C."/>
        </authorList>
    </citation>
    <scope>NUCLEOTIDE SEQUENCE [LARGE SCALE GENOMIC DNA]</scope>
    <source>
        <strain evidence="2 3">Mal15</strain>
    </source>
</reference>
<evidence type="ECO:0000313" key="2">
    <source>
        <dbReference type="EMBL" id="QEG01507.1"/>
    </source>
</evidence>
<dbReference type="EMBL" id="CP036264">
    <property type="protein sequence ID" value="QEG01507.1"/>
    <property type="molecule type" value="Genomic_DNA"/>
</dbReference>
<dbReference type="KEGG" id="smam:Mal15_55840"/>
<proteinExistence type="predicted"/>
<gene>
    <name evidence="2" type="ORF">Mal15_55840</name>
</gene>
<keyword evidence="3" id="KW-1185">Reference proteome</keyword>
<evidence type="ECO:0000256" key="1">
    <source>
        <dbReference type="SAM" id="Phobius"/>
    </source>
</evidence>
<organism evidence="2 3">
    <name type="scientific">Stieleria maiorica</name>
    <dbReference type="NCBI Taxonomy" id="2795974"/>
    <lineage>
        <taxon>Bacteria</taxon>
        <taxon>Pseudomonadati</taxon>
        <taxon>Planctomycetota</taxon>
        <taxon>Planctomycetia</taxon>
        <taxon>Pirellulales</taxon>
        <taxon>Pirellulaceae</taxon>
        <taxon>Stieleria</taxon>
    </lineage>
</organism>
<keyword evidence="1" id="KW-1133">Transmembrane helix</keyword>
<protein>
    <submittedName>
        <fullName evidence="2">Uncharacterized protein</fullName>
    </submittedName>
</protein>
<dbReference type="Proteomes" id="UP000321353">
    <property type="component" value="Chromosome"/>
</dbReference>
<sequence>MFLMKAYGKGTVAAGMALLMYFSMVINESLVVRTSTSRNFHPDQRHSGCLQEARRRLGSLRSGIYGANGEAEY</sequence>
<evidence type="ECO:0000313" key="3">
    <source>
        <dbReference type="Proteomes" id="UP000321353"/>
    </source>
</evidence>
<name>A0A5B9MNJ5_9BACT</name>